<dbReference type="GO" id="GO:0005544">
    <property type="term" value="F:calcium-dependent phospholipid binding"/>
    <property type="evidence" value="ECO:0007669"/>
    <property type="project" value="TreeGrafter"/>
</dbReference>
<organism evidence="3 4">
    <name type="scientific">Stichopus japonicus</name>
    <name type="common">Sea cucumber</name>
    <dbReference type="NCBI Taxonomy" id="307972"/>
    <lineage>
        <taxon>Eukaryota</taxon>
        <taxon>Metazoa</taxon>
        <taxon>Echinodermata</taxon>
        <taxon>Eleutherozoa</taxon>
        <taxon>Echinozoa</taxon>
        <taxon>Holothuroidea</taxon>
        <taxon>Aspidochirotacea</taxon>
        <taxon>Aspidochirotida</taxon>
        <taxon>Stichopodidae</taxon>
        <taxon>Apostichopus</taxon>
    </lineage>
</organism>
<dbReference type="GO" id="GO:0006906">
    <property type="term" value="P:vesicle fusion"/>
    <property type="evidence" value="ECO:0007669"/>
    <property type="project" value="TreeGrafter"/>
</dbReference>
<comment type="caution">
    <text evidence="3">The sequence shown here is derived from an EMBL/GenBank/DDBJ whole genome shotgun (WGS) entry which is preliminary data.</text>
</comment>
<dbReference type="PRINTS" id="PR00360">
    <property type="entry name" value="C2DOMAIN"/>
</dbReference>
<dbReference type="Gene3D" id="2.60.40.150">
    <property type="entry name" value="C2 domain"/>
    <property type="match status" value="1"/>
</dbReference>
<dbReference type="GO" id="GO:0098793">
    <property type="term" value="C:presynapse"/>
    <property type="evidence" value="ECO:0007669"/>
    <property type="project" value="GOC"/>
</dbReference>
<evidence type="ECO:0000313" key="4">
    <source>
        <dbReference type="Proteomes" id="UP000230750"/>
    </source>
</evidence>
<dbReference type="GO" id="GO:0005886">
    <property type="term" value="C:plasma membrane"/>
    <property type="evidence" value="ECO:0007669"/>
    <property type="project" value="TreeGrafter"/>
</dbReference>
<dbReference type="FunFam" id="2.60.40.150:FF:000051">
    <property type="entry name" value="Synaptotagmin 11"/>
    <property type="match status" value="1"/>
</dbReference>
<dbReference type="GO" id="GO:0030424">
    <property type="term" value="C:axon"/>
    <property type="evidence" value="ECO:0007669"/>
    <property type="project" value="TreeGrafter"/>
</dbReference>
<accession>A0A2G8KZE0</accession>
<sequence length="132" mass="15058">MGVLNLSIEYKHEKSVFVVTIHRASYLPAKDPQSGTSDPYIKLCLLPEKKHKVKTRVLRKTLNPVYEETFTFYGLAYNQLQGITLHFIVMSFDRFSRDDVIGEVVVPLANVDLSGSEVNMSRDIKQRIARVS</sequence>
<dbReference type="OrthoDB" id="67700at2759"/>
<dbReference type="GO" id="GO:0005509">
    <property type="term" value="F:calcium ion binding"/>
    <property type="evidence" value="ECO:0007669"/>
    <property type="project" value="TreeGrafter"/>
</dbReference>
<reference evidence="3 4" key="1">
    <citation type="journal article" date="2017" name="PLoS Biol.">
        <title>The sea cucumber genome provides insights into morphological evolution and visceral regeneration.</title>
        <authorList>
            <person name="Zhang X."/>
            <person name="Sun L."/>
            <person name="Yuan J."/>
            <person name="Sun Y."/>
            <person name="Gao Y."/>
            <person name="Zhang L."/>
            <person name="Li S."/>
            <person name="Dai H."/>
            <person name="Hamel J.F."/>
            <person name="Liu C."/>
            <person name="Yu Y."/>
            <person name="Liu S."/>
            <person name="Lin W."/>
            <person name="Guo K."/>
            <person name="Jin S."/>
            <person name="Xu P."/>
            <person name="Storey K.B."/>
            <person name="Huan P."/>
            <person name="Zhang T."/>
            <person name="Zhou Y."/>
            <person name="Zhang J."/>
            <person name="Lin C."/>
            <person name="Li X."/>
            <person name="Xing L."/>
            <person name="Huo D."/>
            <person name="Sun M."/>
            <person name="Wang L."/>
            <person name="Mercier A."/>
            <person name="Li F."/>
            <person name="Yang H."/>
            <person name="Xiang J."/>
        </authorList>
    </citation>
    <scope>NUCLEOTIDE SEQUENCE [LARGE SCALE GENOMIC DNA]</scope>
    <source>
        <strain evidence="3">Shaxun</strain>
        <tissue evidence="3">Muscle</tissue>
    </source>
</reference>
<keyword evidence="4" id="KW-1185">Reference proteome</keyword>
<dbReference type="GO" id="GO:0001786">
    <property type="term" value="F:phosphatidylserine binding"/>
    <property type="evidence" value="ECO:0007669"/>
    <property type="project" value="TreeGrafter"/>
</dbReference>
<dbReference type="Pfam" id="PF00168">
    <property type="entry name" value="C2"/>
    <property type="match status" value="1"/>
</dbReference>
<dbReference type="PROSITE" id="PS50004">
    <property type="entry name" value="C2"/>
    <property type="match status" value="1"/>
</dbReference>
<feature type="domain" description="C2" evidence="2">
    <location>
        <begin position="1"/>
        <end position="122"/>
    </location>
</feature>
<dbReference type="InterPro" id="IPR001565">
    <property type="entry name" value="Synaptotagmin"/>
</dbReference>
<proteinExistence type="predicted"/>
<protein>
    <submittedName>
        <fullName evidence="3">Putative synaptotagmin-4</fullName>
    </submittedName>
</protein>
<dbReference type="InterPro" id="IPR035892">
    <property type="entry name" value="C2_domain_sf"/>
</dbReference>
<dbReference type="SUPFAM" id="SSF49562">
    <property type="entry name" value="C2 domain (Calcium/lipid-binding domain, CaLB)"/>
    <property type="match status" value="1"/>
</dbReference>
<dbReference type="GO" id="GO:0000149">
    <property type="term" value="F:SNARE binding"/>
    <property type="evidence" value="ECO:0007669"/>
    <property type="project" value="TreeGrafter"/>
</dbReference>
<dbReference type="GO" id="GO:0030276">
    <property type="term" value="F:clathrin binding"/>
    <property type="evidence" value="ECO:0007669"/>
    <property type="project" value="TreeGrafter"/>
</dbReference>
<dbReference type="SMART" id="SM00239">
    <property type="entry name" value="C2"/>
    <property type="match status" value="1"/>
</dbReference>
<dbReference type="Proteomes" id="UP000230750">
    <property type="component" value="Unassembled WGS sequence"/>
</dbReference>
<evidence type="ECO:0000256" key="1">
    <source>
        <dbReference type="ARBA" id="ARBA00022737"/>
    </source>
</evidence>
<dbReference type="GO" id="GO:0048791">
    <property type="term" value="P:calcium ion-regulated exocytosis of neurotransmitter"/>
    <property type="evidence" value="ECO:0007669"/>
    <property type="project" value="TreeGrafter"/>
</dbReference>
<dbReference type="EMBL" id="MRZV01000291">
    <property type="protein sequence ID" value="PIK53335.1"/>
    <property type="molecule type" value="Genomic_DNA"/>
</dbReference>
<dbReference type="CDD" id="cd08388">
    <property type="entry name" value="C2A_Synaptotagmin-4-11"/>
    <property type="match status" value="1"/>
</dbReference>
<evidence type="ECO:0000259" key="2">
    <source>
        <dbReference type="PROSITE" id="PS50004"/>
    </source>
</evidence>
<name>A0A2G8KZE0_STIJA</name>
<evidence type="ECO:0000313" key="3">
    <source>
        <dbReference type="EMBL" id="PIK53335.1"/>
    </source>
</evidence>
<dbReference type="STRING" id="307972.A0A2G8KZE0"/>
<gene>
    <name evidence="3" type="ORF">BSL78_09752</name>
</gene>
<dbReference type="InterPro" id="IPR000008">
    <property type="entry name" value="C2_dom"/>
</dbReference>
<dbReference type="AlphaFoldDB" id="A0A2G8KZE0"/>
<keyword evidence="1" id="KW-0677">Repeat</keyword>
<dbReference type="PRINTS" id="PR00399">
    <property type="entry name" value="SYNAPTOTAGMN"/>
</dbReference>
<dbReference type="PANTHER" id="PTHR10024:SF369">
    <property type="entry name" value="FI18813P1"/>
    <property type="match status" value="1"/>
</dbReference>
<dbReference type="PANTHER" id="PTHR10024">
    <property type="entry name" value="SYNAPTOTAGMIN"/>
    <property type="match status" value="1"/>
</dbReference>
<dbReference type="GO" id="GO:0070382">
    <property type="term" value="C:exocytic vesicle"/>
    <property type="evidence" value="ECO:0007669"/>
    <property type="project" value="TreeGrafter"/>
</dbReference>